<evidence type="ECO:0000259" key="6">
    <source>
        <dbReference type="SMART" id="SM01194"/>
    </source>
</evidence>
<dbReference type="Proteomes" id="UP000631114">
    <property type="component" value="Unassembled WGS sequence"/>
</dbReference>
<dbReference type="Pfam" id="PF03465">
    <property type="entry name" value="eRF1_3"/>
    <property type="match status" value="1"/>
</dbReference>
<dbReference type="GO" id="GO:0032790">
    <property type="term" value="P:ribosome disassembly"/>
    <property type="evidence" value="ECO:0007669"/>
    <property type="project" value="TreeGrafter"/>
</dbReference>
<dbReference type="SUPFAM" id="SSF55315">
    <property type="entry name" value="L30e-like"/>
    <property type="match status" value="1"/>
</dbReference>
<reference evidence="7 8" key="1">
    <citation type="submission" date="2020-10" db="EMBL/GenBank/DDBJ databases">
        <title>The Coptis chinensis genome and diversification of protoberbering-type alkaloids.</title>
        <authorList>
            <person name="Wang B."/>
            <person name="Shu S."/>
            <person name="Song C."/>
            <person name="Liu Y."/>
        </authorList>
    </citation>
    <scope>NUCLEOTIDE SEQUENCE [LARGE SCALE GENOMIC DNA]</scope>
    <source>
        <strain evidence="7">HL-2020</strain>
        <tissue evidence="7">Leaf</tissue>
    </source>
</reference>
<dbReference type="EMBL" id="JADFTS010000006">
    <property type="protein sequence ID" value="KAF9603770.1"/>
    <property type="molecule type" value="Genomic_DNA"/>
</dbReference>
<protein>
    <recommendedName>
        <fullName evidence="6">eRF1/Pelota-like N-terminal domain-containing protein</fullName>
    </recommendedName>
</protein>
<evidence type="ECO:0000256" key="1">
    <source>
        <dbReference type="ARBA" id="ARBA00001968"/>
    </source>
</evidence>
<name>A0A835HMV1_9MAGN</name>
<dbReference type="PANTHER" id="PTHR10853:SF3">
    <property type="entry name" value="EUKARYOTIC RELEASE FACTOR 1 (ERF1) FAMILY PROTEIN"/>
    <property type="match status" value="1"/>
</dbReference>
<dbReference type="OrthoDB" id="10249111at2759"/>
<dbReference type="GO" id="GO:0071025">
    <property type="term" value="P:RNA surveillance"/>
    <property type="evidence" value="ECO:0007669"/>
    <property type="project" value="InterPro"/>
</dbReference>
<dbReference type="SUPFAM" id="SSF53137">
    <property type="entry name" value="Translational machinery components"/>
    <property type="match status" value="1"/>
</dbReference>
<keyword evidence="4" id="KW-0963">Cytoplasm</keyword>
<accession>A0A835HMV1</accession>
<dbReference type="InterPro" id="IPR005141">
    <property type="entry name" value="eRF1_2"/>
</dbReference>
<organism evidence="7 8">
    <name type="scientific">Coptis chinensis</name>
    <dbReference type="NCBI Taxonomy" id="261450"/>
    <lineage>
        <taxon>Eukaryota</taxon>
        <taxon>Viridiplantae</taxon>
        <taxon>Streptophyta</taxon>
        <taxon>Embryophyta</taxon>
        <taxon>Tracheophyta</taxon>
        <taxon>Spermatophyta</taxon>
        <taxon>Magnoliopsida</taxon>
        <taxon>Ranunculales</taxon>
        <taxon>Ranunculaceae</taxon>
        <taxon>Coptidoideae</taxon>
        <taxon>Coptis</taxon>
    </lineage>
</organism>
<dbReference type="GO" id="GO:0070651">
    <property type="term" value="P:nonfunctional rRNA decay"/>
    <property type="evidence" value="ECO:0007669"/>
    <property type="project" value="TreeGrafter"/>
</dbReference>
<evidence type="ECO:0000256" key="3">
    <source>
        <dbReference type="ARBA" id="ARBA00009504"/>
    </source>
</evidence>
<evidence type="ECO:0000256" key="2">
    <source>
        <dbReference type="ARBA" id="ARBA00004496"/>
    </source>
</evidence>
<dbReference type="InterPro" id="IPR029064">
    <property type="entry name" value="Ribosomal_eL30-like_sf"/>
</dbReference>
<dbReference type="Pfam" id="PF03464">
    <property type="entry name" value="eRF1_2"/>
    <property type="match status" value="1"/>
</dbReference>
<comment type="cofactor">
    <cofactor evidence="1">
        <name>a divalent metal cation</name>
        <dbReference type="ChEBI" id="CHEBI:60240"/>
    </cofactor>
</comment>
<sequence>MKLSIKDEFTVKFVAEEEDDLWSIYNLICKGDRVEAETSRKMDSNGIRKTSATRVKVKVEIKVAKTEYDKVGSVLNISGNIVSSDTASVRIGGSHTLKIKQQLSFELTKNEWKESVLEQLTHSSCRCAELAVVLMQQGLADIFIVGKSGASSATHCAKVQCEKPQGKKKSAKNSSSTATANSFFETVLKAFTKHVDLGSLTTVVLASPGTLKDEFHRYLIPEARSLQLKPIVNKKVRFVFISSTSQSLKEVLDSPAVKKFVNDRDEVEDSKFFNNFNVAHLSDMGRSCYGWESVRKANELCAIQTLLVTEDLYKSSDEGIRRKHANLAESVKQSGGSVHVFSSGNASGVQLRMFTGIAAVLCIPQPDLDDLVL</sequence>
<dbReference type="GO" id="GO:0070481">
    <property type="term" value="P:nuclear-transcribed mRNA catabolic process, non-stop decay"/>
    <property type="evidence" value="ECO:0007669"/>
    <property type="project" value="InterPro"/>
</dbReference>
<dbReference type="Gene3D" id="3.30.420.60">
    <property type="entry name" value="eRF1 domain 2"/>
    <property type="match status" value="1"/>
</dbReference>
<dbReference type="InterPro" id="IPR005142">
    <property type="entry name" value="eRF1_3"/>
</dbReference>
<dbReference type="InterPro" id="IPR004405">
    <property type="entry name" value="TF_pelota"/>
</dbReference>
<gene>
    <name evidence="7" type="ORF">IFM89_037856</name>
</gene>
<dbReference type="GO" id="GO:0046872">
    <property type="term" value="F:metal ion binding"/>
    <property type="evidence" value="ECO:0007669"/>
    <property type="project" value="UniProtKB-KW"/>
</dbReference>
<keyword evidence="5" id="KW-0479">Metal-binding</keyword>
<comment type="similarity">
    <text evidence="3">Belongs to the eukaryotic release factor 1 family. Pelota subfamily.</text>
</comment>
<dbReference type="Gene3D" id="3.30.1330.30">
    <property type="match status" value="1"/>
</dbReference>
<evidence type="ECO:0000313" key="7">
    <source>
        <dbReference type="EMBL" id="KAF9603770.1"/>
    </source>
</evidence>
<dbReference type="PANTHER" id="PTHR10853">
    <property type="entry name" value="PELOTA"/>
    <property type="match status" value="1"/>
</dbReference>
<comment type="caution">
    <text evidence="7">The sequence shown here is derived from an EMBL/GenBank/DDBJ whole genome shotgun (WGS) entry which is preliminary data.</text>
</comment>
<dbReference type="InterPro" id="IPR058547">
    <property type="entry name" value="Pelota_N"/>
</dbReference>
<evidence type="ECO:0000256" key="5">
    <source>
        <dbReference type="ARBA" id="ARBA00022723"/>
    </source>
</evidence>
<evidence type="ECO:0000313" key="8">
    <source>
        <dbReference type="Proteomes" id="UP000631114"/>
    </source>
</evidence>
<dbReference type="SUPFAM" id="SSF159065">
    <property type="entry name" value="Dom34/Pelota N-terminal domain-like"/>
    <property type="match status" value="1"/>
</dbReference>
<proteinExistence type="inferred from homology"/>
<dbReference type="AlphaFoldDB" id="A0A835HMV1"/>
<evidence type="ECO:0000256" key="4">
    <source>
        <dbReference type="ARBA" id="ARBA00022490"/>
    </source>
</evidence>
<dbReference type="GO" id="GO:0070966">
    <property type="term" value="P:nuclear-transcribed mRNA catabolic process, no-go decay"/>
    <property type="evidence" value="ECO:0007669"/>
    <property type="project" value="InterPro"/>
</dbReference>
<dbReference type="Gene3D" id="2.30.30.870">
    <property type="entry name" value="Pelota, domain A"/>
    <property type="match status" value="1"/>
</dbReference>
<comment type="subcellular location">
    <subcellularLocation>
        <location evidence="2">Cytoplasm</location>
    </subcellularLocation>
</comment>
<dbReference type="SMART" id="SM01194">
    <property type="entry name" value="eRF1_1"/>
    <property type="match status" value="1"/>
</dbReference>
<dbReference type="InterPro" id="IPR005140">
    <property type="entry name" value="eRF1_Pelota-like_N"/>
</dbReference>
<feature type="domain" description="eRF1/Pelota-like N-terminal" evidence="6">
    <location>
        <begin position="1"/>
        <end position="125"/>
    </location>
</feature>
<dbReference type="GO" id="GO:0005737">
    <property type="term" value="C:cytoplasm"/>
    <property type="evidence" value="ECO:0007669"/>
    <property type="project" value="UniProtKB-SubCell"/>
</dbReference>
<dbReference type="InterPro" id="IPR038069">
    <property type="entry name" value="Pelota/DOM34_N"/>
</dbReference>
<keyword evidence="8" id="KW-1185">Reference proteome</keyword>
<dbReference type="Pfam" id="PF26356">
    <property type="entry name" value="Pelota_N"/>
    <property type="match status" value="1"/>
</dbReference>
<dbReference type="InterPro" id="IPR042226">
    <property type="entry name" value="eFR1_2_sf"/>
</dbReference>